<proteinExistence type="predicted"/>
<protein>
    <submittedName>
        <fullName evidence="1">Uncharacterized protein</fullName>
    </submittedName>
</protein>
<sequence length="126" mass="13360">MSAAALIALHRRVRRLLPAGLETVAVLPPRDPGCWATSPLSRLPLGGGRRGMVGLRLSEACAARLPEAAKATRRDAQAPRYLGWQALPGRGGLWCRSEGGALAVLVDPGRALAWLFWQEQVAGSAS</sequence>
<dbReference type="OrthoDB" id="5985119at2"/>
<evidence type="ECO:0000313" key="2">
    <source>
        <dbReference type="Proteomes" id="UP000051802"/>
    </source>
</evidence>
<dbReference type="EMBL" id="LLXU01000001">
    <property type="protein sequence ID" value="KRG49278.1"/>
    <property type="molecule type" value="Genomic_DNA"/>
</dbReference>
<comment type="caution">
    <text evidence="1">The sequence shown here is derived from an EMBL/GenBank/DDBJ whole genome shotgun (WGS) entry which is preliminary data.</text>
</comment>
<keyword evidence="2" id="KW-1185">Reference proteome</keyword>
<dbReference type="STRING" id="676599.ARC20_00065"/>
<reference evidence="1 2" key="1">
    <citation type="submission" date="2015-10" db="EMBL/GenBank/DDBJ databases">
        <title>Genome sequencing and analysis of members of genus Stenotrophomonas.</title>
        <authorList>
            <person name="Patil P.P."/>
            <person name="Midha S."/>
            <person name="Patil P.B."/>
        </authorList>
    </citation>
    <scope>NUCLEOTIDE SEQUENCE [LARGE SCALE GENOMIC DNA]</scope>
    <source>
        <strain evidence="1 2">JCM 16536</strain>
    </source>
</reference>
<dbReference type="Proteomes" id="UP000051802">
    <property type="component" value="Unassembled WGS sequence"/>
</dbReference>
<organism evidence="1 2">
    <name type="scientific">Stenotrophomonas panacihumi</name>
    <dbReference type="NCBI Taxonomy" id="676599"/>
    <lineage>
        <taxon>Bacteria</taxon>
        <taxon>Pseudomonadati</taxon>
        <taxon>Pseudomonadota</taxon>
        <taxon>Gammaproteobacteria</taxon>
        <taxon>Lysobacterales</taxon>
        <taxon>Lysobacteraceae</taxon>
        <taxon>Stenotrophomonas</taxon>
    </lineage>
</organism>
<dbReference type="AlphaFoldDB" id="A0A0R0B5Z2"/>
<accession>A0A0R0B5Z2</accession>
<name>A0A0R0B5Z2_9GAMM</name>
<dbReference type="RefSeq" id="WP_057642454.1">
    <property type="nucleotide sequence ID" value="NZ_LLXU01000001.1"/>
</dbReference>
<evidence type="ECO:0000313" key="1">
    <source>
        <dbReference type="EMBL" id="KRG49278.1"/>
    </source>
</evidence>
<gene>
    <name evidence="1" type="ORF">ARC20_00065</name>
</gene>